<keyword evidence="1" id="KW-0472">Membrane</keyword>
<name>A0A1H9BCP5_9SPIR</name>
<keyword evidence="3" id="KW-1185">Reference proteome</keyword>
<protein>
    <submittedName>
        <fullName evidence="2">Uncharacterized protein</fullName>
    </submittedName>
</protein>
<reference evidence="2 3" key="1">
    <citation type="submission" date="2016-10" db="EMBL/GenBank/DDBJ databases">
        <authorList>
            <person name="de Groot N.N."/>
        </authorList>
    </citation>
    <scope>NUCLEOTIDE SEQUENCE [LARGE SCALE GENOMIC DNA]</scope>
    <source>
        <strain evidence="2 3">B25</strain>
    </source>
</reference>
<dbReference type="OrthoDB" id="360439at2"/>
<evidence type="ECO:0000256" key="1">
    <source>
        <dbReference type="SAM" id="Phobius"/>
    </source>
</evidence>
<organism evidence="2 3">
    <name type="scientific">Treponema bryantii</name>
    <dbReference type="NCBI Taxonomy" id="163"/>
    <lineage>
        <taxon>Bacteria</taxon>
        <taxon>Pseudomonadati</taxon>
        <taxon>Spirochaetota</taxon>
        <taxon>Spirochaetia</taxon>
        <taxon>Spirochaetales</taxon>
        <taxon>Treponemataceae</taxon>
        <taxon>Treponema</taxon>
    </lineage>
</organism>
<keyword evidence="1" id="KW-0812">Transmembrane</keyword>
<accession>A0A1H9BCP5</accession>
<dbReference type="EMBL" id="FOFU01000001">
    <property type="protein sequence ID" value="SEP86615.1"/>
    <property type="molecule type" value="Genomic_DNA"/>
</dbReference>
<gene>
    <name evidence="2" type="ORF">SAMN04487977_101653</name>
</gene>
<sequence length="152" mass="17345">MKQQISYKNFFINYAIVVLIAATVIGILIYFIKVSKKSWDNNLKASIEYSLAENEPDTWDIGKLYRLNNPLSASAACFEARNKKSGENCKAVIIRIQTFYGPHSGIYIVENNGNVIFKGYSSLHGRCATQLSNSYTGRRVEYWNKRIAELFK</sequence>
<dbReference type="Proteomes" id="UP000182360">
    <property type="component" value="Unassembled WGS sequence"/>
</dbReference>
<feature type="transmembrane region" description="Helical" evidence="1">
    <location>
        <begin position="12"/>
        <end position="32"/>
    </location>
</feature>
<dbReference type="RefSeq" id="WP_074640830.1">
    <property type="nucleotide sequence ID" value="NZ_FOFU01000001.1"/>
</dbReference>
<dbReference type="AlphaFoldDB" id="A0A1H9BCP5"/>
<dbReference type="STRING" id="163.SAMN04487775_102282"/>
<evidence type="ECO:0000313" key="3">
    <source>
        <dbReference type="Proteomes" id="UP000182360"/>
    </source>
</evidence>
<evidence type="ECO:0000313" key="2">
    <source>
        <dbReference type="EMBL" id="SEP86615.1"/>
    </source>
</evidence>
<proteinExistence type="predicted"/>
<keyword evidence="1" id="KW-1133">Transmembrane helix</keyword>